<organism evidence="2 3">
    <name type="scientific">candidate division TA06 bacterium DG_24</name>
    <dbReference type="NCBI Taxonomy" id="1703770"/>
    <lineage>
        <taxon>Bacteria</taxon>
        <taxon>Bacteria division TA06</taxon>
    </lineage>
</organism>
<name>A0A0S7WVV6_UNCT6</name>
<evidence type="ECO:0000313" key="3">
    <source>
        <dbReference type="Proteomes" id="UP000052008"/>
    </source>
</evidence>
<dbReference type="STRING" id="1703770.AMJ39_01620"/>
<evidence type="ECO:0000256" key="1">
    <source>
        <dbReference type="SAM" id="Coils"/>
    </source>
</evidence>
<dbReference type="Proteomes" id="UP000052008">
    <property type="component" value="Unassembled WGS sequence"/>
</dbReference>
<reference evidence="2 3" key="1">
    <citation type="journal article" date="2015" name="Microbiome">
        <title>Genomic resolution of linkages in carbon, nitrogen, and sulfur cycling among widespread estuary sediment bacteria.</title>
        <authorList>
            <person name="Baker B.J."/>
            <person name="Lazar C.S."/>
            <person name="Teske A.P."/>
            <person name="Dick G.J."/>
        </authorList>
    </citation>
    <scope>NUCLEOTIDE SEQUENCE [LARGE SCALE GENOMIC DNA]</scope>
    <source>
        <strain evidence="2">DG_24</strain>
    </source>
</reference>
<gene>
    <name evidence="2" type="ORF">AMJ39_01620</name>
</gene>
<accession>A0A0S7WVV6</accession>
<proteinExistence type="predicted"/>
<evidence type="ECO:0000313" key="2">
    <source>
        <dbReference type="EMBL" id="KPJ54131.1"/>
    </source>
</evidence>
<dbReference type="AlphaFoldDB" id="A0A0S7WVV6"/>
<feature type="coiled-coil region" evidence="1">
    <location>
        <begin position="65"/>
        <end position="95"/>
    </location>
</feature>
<comment type="caution">
    <text evidence="2">The sequence shown here is derived from an EMBL/GenBank/DDBJ whole genome shotgun (WGS) entry which is preliminary data.</text>
</comment>
<dbReference type="EMBL" id="LIZS01000006">
    <property type="protein sequence ID" value="KPJ54131.1"/>
    <property type="molecule type" value="Genomic_DNA"/>
</dbReference>
<sequence length="95" mass="11016">MSTLWERVKAGLSVAAREAEDLTKIGKLRLEMLTTQRNIDRAFSELGGRVYDMLTGEQKRSVPADKQVKELIERIKKLEEELERKESQLGRVREE</sequence>
<protein>
    <submittedName>
        <fullName evidence="2">Uncharacterized protein</fullName>
    </submittedName>
</protein>
<keyword evidence="1" id="KW-0175">Coiled coil</keyword>